<proteinExistence type="predicted"/>
<feature type="region of interest" description="Disordered" evidence="1">
    <location>
        <begin position="22"/>
        <end position="43"/>
    </location>
</feature>
<evidence type="ECO:0000313" key="2">
    <source>
        <dbReference type="EMBL" id="KEY69254.1"/>
    </source>
</evidence>
<evidence type="ECO:0000313" key="3">
    <source>
        <dbReference type="Proteomes" id="UP000028045"/>
    </source>
</evidence>
<feature type="compositionally biased region" description="Acidic residues" evidence="1">
    <location>
        <begin position="124"/>
        <end position="134"/>
    </location>
</feature>
<gene>
    <name evidence="2" type="ORF">S7711_10506</name>
</gene>
<reference evidence="2 3" key="1">
    <citation type="journal article" date="2014" name="BMC Genomics">
        <title>Comparative genome sequencing reveals chemotype-specific gene clusters in the toxigenic black mold Stachybotrys.</title>
        <authorList>
            <person name="Semeiks J."/>
            <person name="Borek D."/>
            <person name="Otwinowski Z."/>
            <person name="Grishin N.V."/>
        </authorList>
    </citation>
    <scope>NUCLEOTIDE SEQUENCE [LARGE SCALE GENOMIC DNA]</scope>
    <source>
        <strain evidence="3">CBS 109288 / IBT 7711</strain>
    </source>
</reference>
<evidence type="ECO:0000256" key="1">
    <source>
        <dbReference type="SAM" id="MobiDB-lite"/>
    </source>
</evidence>
<protein>
    <submittedName>
        <fullName evidence="2">Uncharacterized protein</fullName>
    </submittedName>
</protein>
<sequence length="217" mass="25487">MKPQHAFQAPPPEIKGILKYANPSPPISRSSSHNHQCYDGNTLGVRTRSSVDMMSPDLPRTAPSCADKIRKWTRAQYRDRTGNLSTTFRPLKPMRQAWEDYHKGRTDRRMKQREQFGENRAAEKDEEADMDEDQNIPGDGASLVSHPGWRYQGGEFPWTLEHEMRTFGTWRGSWRLEAKDIFDVVWERRRIYDGKRWRDETIPQWHYPCPRQAASNQ</sequence>
<dbReference type="EMBL" id="KL648534">
    <property type="protein sequence ID" value="KEY69254.1"/>
    <property type="molecule type" value="Genomic_DNA"/>
</dbReference>
<feature type="compositionally biased region" description="Basic and acidic residues" evidence="1">
    <location>
        <begin position="101"/>
        <end position="123"/>
    </location>
</feature>
<dbReference type="HOGENOM" id="CLU_1272998_0_0_1"/>
<name>A0A084AVC5_STACB</name>
<dbReference type="Proteomes" id="UP000028045">
    <property type="component" value="Unassembled WGS sequence"/>
</dbReference>
<feature type="region of interest" description="Disordered" evidence="1">
    <location>
        <begin position="101"/>
        <end position="146"/>
    </location>
</feature>
<keyword evidence="3" id="KW-1185">Reference proteome</keyword>
<dbReference type="OrthoDB" id="4808018at2759"/>
<dbReference type="AlphaFoldDB" id="A0A084AVC5"/>
<accession>A0A084AVC5</accession>
<organism evidence="2 3">
    <name type="scientific">Stachybotrys chartarum (strain CBS 109288 / IBT 7711)</name>
    <name type="common">Toxic black mold</name>
    <name type="synonym">Stilbospora chartarum</name>
    <dbReference type="NCBI Taxonomy" id="1280523"/>
    <lineage>
        <taxon>Eukaryota</taxon>
        <taxon>Fungi</taxon>
        <taxon>Dikarya</taxon>
        <taxon>Ascomycota</taxon>
        <taxon>Pezizomycotina</taxon>
        <taxon>Sordariomycetes</taxon>
        <taxon>Hypocreomycetidae</taxon>
        <taxon>Hypocreales</taxon>
        <taxon>Stachybotryaceae</taxon>
        <taxon>Stachybotrys</taxon>
    </lineage>
</organism>